<accession>A0A8S5RN02</accession>
<organism evidence="4">
    <name type="scientific">Virus sp. ctWxR2</name>
    <dbReference type="NCBI Taxonomy" id="2825801"/>
    <lineage>
        <taxon>Viruses</taxon>
    </lineage>
</organism>
<evidence type="ECO:0000259" key="3">
    <source>
        <dbReference type="Pfam" id="PF22793"/>
    </source>
</evidence>
<dbReference type="Pfam" id="PF21766">
    <property type="entry name" value="Dit_C"/>
    <property type="match status" value="2"/>
</dbReference>
<evidence type="ECO:0000259" key="2">
    <source>
        <dbReference type="Pfam" id="PF21766"/>
    </source>
</evidence>
<dbReference type="Pfam" id="PF22793">
    <property type="entry name" value="DUF7013"/>
    <property type="match status" value="1"/>
</dbReference>
<reference evidence="4" key="1">
    <citation type="journal article" date="2021" name="Proc. Natl. Acad. Sci. U.S.A.">
        <title>A Catalog of Tens of Thousands of Viruses from Human Metagenomes Reveals Hidden Associations with Chronic Diseases.</title>
        <authorList>
            <person name="Tisza M.J."/>
            <person name="Buck C.B."/>
        </authorList>
    </citation>
    <scope>NUCLEOTIDE SEQUENCE</scope>
    <source>
        <strain evidence="4">CtWxR2</strain>
    </source>
</reference>
<evidence type="ECO:0000259" key="1">
    <source>
        <dbReference type="Pfam" id="PF16774"/>
    </source>
</evidence>
<feature type="domain" description="Distal tail protein C-terminal" evidence="2">
    <location>
        <begin position="510"/>
        <end position="644"/>
    </location>
</feature>
<sequence>MVRQYKIHTNLDGADDKVWDVTNGKVRFYQPSNLGLQSTNNIWQSNGIGVMGTRSITQPQIEFKLETFGESLEENYQLMKDFVNDILSQKFVTLEYQTEIFQVYADLALADVTKTEGYGKNGTFSEKITFDIITKWYTYENLTFDMIKNGQVITGKSKIYGGYKGDETPLQNYNRLKASPSLNLPNLNLLDGTKDFSGSWENASGWITDGTYKGLTVKKRTAKWGGIYKTFTAPENGVYVFSAYVKSLGENANITRYVSTSAGYVVPDKELGNNFDWTLDIFAVVLKAKDTISARYEITGSGSESALWTAGHKWGEVMPIADDFTTVYPNFNLLKNTKKLTATSTSSAWNILFSSDQIYDPVIKSKTGVSAMTFSFNVFVPLNAVVGSAISVQLKGQTYQAHGNVGTDDYNTILCRYWHNIEQSDLGKTIRVSIPAELDYKYQSFDSASAVTDSITIRQVSGTAGLVYSKLKLETGSIATPWLPSERESQNQRTSYLPSATELTTADISEYFGYNYVANQAYTYYGESNIERLSRWDIKDEIFSFMGILYPKLPKTPAGVRFLDDNGNEYTAIVFKIERVQNYILINTDVNDEIYQGWNGTTSLNLFPVMDFERYRTRIIEHGQMELINLSKAEFKIKRKADFV</sequence>
<feature type="domain" description="Distal tail protein C-terminal" evidence="2">
    <location>
        <begin position="135"/>
        <end position="165"/>
    </location>
</feature>
<dbReference type="Gene3D" id="2.60.120.880">
    <property type="match status" value="2"/>
</dbReference>
<evidence type="ECO:0000313" key="4">
    <source>
        <dbReference type="EMBL" id="DAE32388.1"/>
    </source>
</evidence>
<dbReference type="EMBL" id="BK059121">
    <property type="protein sequence ID" value="DAE32388.1"/>
    <property type="molecule type" value="Genomic_DNA"/>
</dbReference>
<feature type="domain" description="DUF7013" evidence="3">
    <location>
        <begin position="328"/>
        <end position="485"/>
    </location>
</feature>
<dbReference type="InterPro" id="IPR031899">
    <property type="entry name" value="Dit_N"/>
</dbReference>
<protein>
    <submittedName>
        <fullName evidence="4">Putative receptor binding protein</fullName>
    </submittedName>
</protein>
<dbReference type="Pfam" id="PF16774">
    <property type="entry name" value="Dit_N"/>
    <property type="match status" value="1"/>
</dbReference>
<dbReference type="Gene3D" id="2.40.30.210">
    <property type="match status" value="2"/>
</dbReference>
<dbReference type="InterPro" id="IPR054279">
    <property type="entry name" value="DUF7013"/>
</dbReference>
<keyword evidence="4" id="KW-0675">Receptor</keyword>
<name>A0A8S5RN02_9VIRU</name>
<proteinExistence type="predicted"/>
<dbReference type="InterPro" id="IPR048272">
    <property type="entry name" value="Dit_C"/>
</dbReference>
<feature type="domain" description="Distal tail protein N-terminal" evidence="1">
    <location>
        <begin position="2"/>
        <end position="132"/>
    </location>
</feature>